<name>A0A9E8RT02_9NEOP</name>
<feature type="transmembrane region" description="Helical" evidence="18">
    <location>
        <begin position="226"/>
        <end position="248"/>
    </location>
</feature>
<evidence type="ECO:0000256" key="7">
    <source>
        <dbReference type="ARBA" id="ARBA00022660"/>
    </source>
</evidence>
<feature type="transmembrane region" description="Helical" evidence="18">
    <location>
        <begin position="58"/>
        <end position="78"/>
    </location>
</feature>
<evidence type="ECO:0000256" key="5">
    <source>
        <dbReference type="ARBA" id="ARBA00021008"/>
    </source>
</evidence>
<evidence type="ECO:0000259" key="19">
    <source>
        <dbReference type="Pfam" id="PF00361"/>
    </source>
</evidence>
<keyword evidence="15 18" id="KW-0496">Mitochondrion</keyword>
<organism evidence="20">
    <name type="scientific">Maesaipsyche stengeli</name>
    <dbReference type="NCBI Taxonomy" id="2904894"/>
    <lineage>
        <taxon>Eukaryota</taxon>
        <taxon>Metazoa</taxon>
        <taxon>Ecdysozoa</taxon>
        <taxon>Arthropoda</taxon>
        <taxon>Hexapoda</taxon>
        <taxon>Insecta</taxon>
        <taxon>Pterygota</taxon>
        <taxon>Neoptera</taxon>
        <taxon>Endopterygota</taxon>
        <taxon>Trichoptera</taxon>
        <taxon>Annulipalpia</taxon>
        <taxon>Hydropsychoidea</taxon>
        <taxon>Hydropsychidae</taxon>
        <taxon>Arctopsychinae</taxon>
        <taxon>Maesaipsyche</taxon>
    </lineage>
</organism>
<keyword evidence="13 18" id="KW-0520">NAD</keyword>
<keyword evidence="10 18" id="KW-1278">Translocase</keyword>
<evidence type="ECO:0000256" key="16">
    <source>
        <dbReference type="ARBA" id="ARBA00023136"/>
    </source>
</evidence>
<evidence type="ECO:0000256" key="4">
    <source>
        <dbReference type="ARBA" id="ARBA00012944"/>
    </source>
</evidence>
<dbReference type="PANTHER" id="PTHR46552:SF1">
    <property type="entry name" value="NADH-UBIQUINONE OXIDOREDUCTASE CHAIN 2"/>
    <property type="match status" value="1"/>
</dbReference>
<gene>
    <name evidence="20" type="primary">ND2</name>
</gene>
<feature type="transmembrane region" description="Helical" evidence="18">
    <location>
        <begin position="193"/>
        <end position="214"/>
    </location>
</feature>
<dbReference type="InterPro" id="IPR003917">
    <property type="entry name" value="NADH_UbQ_OxRdtase_chain2"/>
</dbReference>
<keyword evidence="6" id="KW-0813">Transport</keyword>
<keyword evidence="7 18" id="KW-0679">Respiratory chain</keyword>
<dbReference type="AlphaFoldDB" id="A0A9E8RT02"/>
<evidence type="ECO:0000256" key="17">
    <source>
        <dbReference type="ARBA" id="ARBA00049551"/>
    </source>
</evidence>
<dbReference type="GeneID" id="77424746"/>
<feature type="domain" description="NADH:quinone oxidoreductase/Mrp antiporter transmembrane" evidence="19">
    <location>
        <begin position="24"/>
        <end position="276"/>
    </location>
</feature>
<dbReference type="PANTHER" id="PTHR46552">
    <property type="entry name" value="NADH-UBIQUINONE OXIDOREDUCTASE CHAIN 2"/>
    <property type="match status" value="1"/>
</dbReference>
<comment type="similarity">
    <text evidence="3 18">Belongs to the complex I subunit 2 family.</text>
</comment>
<comment type="function">
    <text evidence="18">Core subunit of the mitochondrial membrane respiratory chain NADH dehydrogenase (Complex I) which catalyzes electron transfer from NADH through the respiratory chain, using ubiquinone as an electron acceptor. Essential for the catalytic activity and assembly of complex I.</text>
</comment>
<evidence type="ECO:0000313" key="20">
    <source>
        <dbReference type="EMBL" id="UZZ43649.1"/>
    </source>
</evidence>
<evidence type="ECO:0000256" key="12">
    <source>
        <dbReference type="ARBA" id="ARBA00022989"/>
    </source>
</evidence>
<reference evidence="20" key="2">
    <citation type="journal article" date="2022" name="Syst. Entomol.">
        <title>Massive gene rearrangements of mitochondrial genomes and implications for the phylogeny of Trichoptera (Insecta).</title>
        <authorList>
            <person name="Ge X."/>
            <person name="Peng L."/>
            <person name="Vogler A.P."/>
            <person name="Morse J.C."/>
            <person name="Yang L."/>
            <person name="Sun C."/>
            <person name="Wang B."/>
        </authorList>
    </citation>
    <scope>NUCLEOTIDE SEQUENCE</scope>
</reference>
<evidence type="ECO:0000256" key="6">
    <source>
        <dbReference type="ARBA" id="ARBA00022448"/>
    </source>
</evidence>
<evidence type="ECO:0000256" key="8">
    <source>
        <dbReference type="ARBA" id="ARBA00022692"/>
    </source>
</evidence>
<keyword evidence="8 18" id="KW-0812">Transmembrane</keyword>
<dbReference type="RefSeq" id="YP_010585926.1">
    <property type="nucleotide sequence ID" value="NC_069236.1"/>
</dbReference>
<dbReference type="EC" id="7.1.1.2" evidence="4 18"/>
<dbReference type="EMBL" id="OL677993">
    <property type="protein sequence ID" value="UZZ43649.1"/>
    <property type="molecule type" value="Genomic_DNA"/>
</dbReference>
<dbReference type="InterPro" id="IPR050175">
    <property type="entry name" value="Complex_I_Subunit_2"/>
</dbReference>
<evidence type="ECO:0000256" key="10">
    <source>
        <dbReference type="ARBA" id="ARBA00022967"/>
    </source>
</evidence>
<accession>A0A9E8RT02</accession>
<evidence type="ECO:0000256" key="14">
    <source>
        <dbReference type="ARBA" id="ARBA00023075"/>
    </source>
</evidence>
<dbReference type="Pfam" id="PF00361">
    <property type="entry name" value="Proton_antipo_M"/>
    <property type="match status" value="1"/>
</dbReference>
<evidence type="ECO:0000256" key="11">
    <source>
        <dbReference type="ARBA" id="ARBA00022982"/>
    </source>
</evidence>
<geneLocation type="mitochondrion" evidence="20"/>
<protein>
    <recommendedName>
        <fullName evidence="5 18">NADH-ubiquinone oxidoreductase chain 2</fullName>
        <ecNumber evidence="4 18">7.1.1.2</ecNumber>
    </recommendedName>
</protein>
<reference evidence="20" key="1">
    <citation type="submission" date="2021-11" db="EMBL/GenBank/DDBJ databases">
        <authorList>
            <person name="Ge X.-Y."/>
            <person name="Peng L."/>
            <person name="Sun C.-H."/>
            <person name="Wang B.-X."/>
        </authorList>
    </citation>
    <scope>NUCLEOTIDE SEQUENCE</scope>
</reference>
<evidence type="ECO:0000256" key="13">
    <source>
        <dbReference type="ARBA" id="ARBA00023027"/>
    </source>
</evidence>
<keyword evidence="12 18" id="KW-1133">Transmembrane helix</keyword>
<dbReference type="GO" id="GO:0008137">
    <property type="term" value="F:NADH dehydrogenase (ubiquinone) activity"/>
    <property type="evidence" value="ECO:0007669"/>
    <property type="project" value="UniProtKB-EC"/>
</dbReference>
<evidence type="ECO:0000256" key="2">
    <source>
        <dbReference type="ARBA" id="ARBA00004448"/>
    </source>
</evidence>
<keyword evidence="14 18" id="KW-0830">Ubiquinone</keyword>
<comment type="function">
    <text evidence="1">Core subunit of the mitochondrial membrane respiratory chain NADH dehydrogenase (Complex I) that is believed to belong to the minimal assembly required for catalysis. Complex I functions in the transfer of electrons from NADH to the respiratory chain. The immediate electron acceptor for the enzyme is believed to be ubiquinone.</text>
</comment>
<proteinExistence type="inferred from homology"/>
<dbReference type="InterPro" id="IPR001750">
    <property type="entry name" value="ND/Mrp_TM"/>
</dbReference>
<sequence length="332" mass="39475">MNFNISNMMFTSLLIFSTLISISSNSWLLSWFGLEINLMFFIPILSNKNNSMKSEFTMKYFLIQAISSSNLMYSIILFNLFNHFYMFMLLNIYISLLLKLASAPLHWWMIQIIESLDWFSFLLISTWQKIAPFILLSYLINSMVIVITVFFNCLLGAVGGINQLYIRKLLTFSSINNMGWMFSTFLINETLWMLYFFLYSMMMCSLIIMFNMTQINNMNQLIFTKFNYFVNLTIIMNFFSMGGMPPFFGFFPKWMIINNLMLMNKFLITFMVMCSLINLLFYFRLILPLLLYKKINSKYNFFTNLIMSSSNYYITIFNLMIIILSPLIFYIF</sequence>
<evidence type="ECO:0000256" key="3">
    <source>
        <dbReference type="ARBA" id="ARBA00007012"/>
    </source>
</evidence>
<evidence type="ECO:0000256" key="18">
    <source>
        <dbReference type="RuleBase" id="RU003403"/>
    </source>
</evidence>
<dbReference type="GO" id="GO:0006120">
    <property type="term" value="P:mitochondrial electron transport, NADH to ubiquinone"/>
    <property type="evidence" value="ECO:0007669"/>
    <property type="project" value="InterPro"/>
</dbReference>
<dbReference type="GO" id="GO:0005743">
    <property type="term" value="C:mitochondrial inner membrane"/>
    <property type="evidence" value="ECO:0007669"/>
    <property type="project" value="UniProtKB-SubCell"/>
</dbReference>
<feature type="transmembrane region" description="Helical" evidence="18">
    <location>
        <begin position="268"/>
        <end position="291"/>
    </location>
</feature>
<keyword evidence="9 18" id="KW-0999">Mitochondrion inner membrane</keyword>
<evidence type="ECO:0000256" key="9">
    <source>
        <dbReference type="ARBA" id="ARBA00022792"/>
    </source>
</evidence>
<dbReference type="CTD" id="4536"/>
<dbReference type="PRINTS" id="PR01436">
    <property type="entry name" value="NADHDHGNASE2"/>
</dbReference>
<evidence type="ECO:0000256" key="15">
    <source>
        <dbReference type="ARBA" id="ARBA00023128"/>
    </source>
</evidence>
<keyword evidence="16 18" id="KW-0472">Membrane</keyword>
<comment type="catalytic activity">
    <reaction evidence="17 18">
        <text>a ubiquinone + NADH + 5 H(+)(in) = a ubiquinol + NAD(+) + 4 H(+)(out)</text>
        <dbReference type="Rhea" id="RHEA:29091"/>
        <dbReference type="Rhea" id="RHEA-COMP:9565"/>
        <dbReference type="Rhea" id="RHEA-COMP:9566"/>
        <dbReference type="ChEBI" id="CHEBI:15378"/>
        <dbReference type="ChEBI" id="CHEBI:16389"/>
        <dbReference type="ChEBI" id="CHEBI:17976"/>
        <dbReference type="ChEBI" id="CHEBI:57540"/>
        <dbReference type="ChEBI" id="CHEBI:57945"/>
        <dbReference type="EC" id="7.1.1.2"/>
    </reaction>
</comment>
<feature type="transmembrane region" description="Helical" evidence="18">
    <location>
        <begin position="84"/>
        <end position="101"/>
    </location>
</feature>
<comment type="subcellular location">
    <subcellularLocation>
        <location evidence="2 18">Mitochondrion inner membrane</location>
        <topology evidence="2 18">Multi-pass membrane protein</topology>
    </subcellularLocation>
</comment>
<feature type="transmembrane region" description="Helical" evidence="18">
    <location>
        <begin position="312"/>
        <end position="331"/>
    </location>
</feature>
<keyword evidence="11 18" id="KW-0249">Electron transport</keyword>
<feature type="transmembrane region" description="Helical" evidence="18">
    <location>
        <begin position="133"/>
        <end position="157"/>
    </location>
</feature>
<evidence type="ECO:0000256" key="1">
    <source>
        <dbReference type="ARBA" id="ARBA00003257"/>
    </source>
</evidence>